<dbReference type="GO" id="GO:1901135">
    <property type="term" value="P:carbohydrate derivative metabolic process"/>
    <property type="evidence" value="ECO:0007669"/>
    <property type="project" value="InterPro"/>
</dbReference>
<reference evidence="4" key="1">
    <citation type="journal article" date="2014" name="Front. Microbiol.">
        <title>High frequency of phylogenetically diverse reductive dehalogenase-homologous genes in deep subseafloor sedimentary metagenomes.</title>
        <authorList>
            <person name="Kawai M."/>
            <person name="Futagami T."/>
            <person name="Toyoda A."/>
            <person name="Takaki Y."/>
            <person name="Nishi S."/>
            <person name="Hori S."/>
            <person name="Arai W."/>
            <person name="Tsubouchi T."/>
            <person name="Morono Y."/>
            <person name="Uchiyama I."/>
            <person name="Ito T."/>
            <person name="Fujiyama A."/>
            <person name="Inagaki F."/>
            <person name="Takami H."/>
        </authorList>
    </citation>
    <scope>NUCLEOTIDE SEQUENCE</scope>
    <source>
        <strain evidence="4">Expedition CK06-06</strain>
    </source>
</reference>
<dbReference type="InterPro" id="IPR019490">
    <property type="entry name" value="Glu6P/Mann6P_isomerase_C"/>
</dbReference>
<dbReference type="GO" id="GO:0005975">
    <property type="term" value="P:carbohydrate metabolic process"/>
    <property type="evidence" value="ECO:0007669"/>
    <property type="project" value="InterPro"/>
</dbReference>
<dbReference type="Gene3D" id="3.40.50.10490">
    <property type="entry name" value="Glucose-6-phosphate isomerase like protein, domain 1"/>
    <property type="match status" value="2"/>
</dbReference>
<name>X1KTY0_9ZZZZ</name>
<dbReference type="AlphaFoldDB" id="X1KTY0"/>
<sequence length="378" mass="42133">MIDLDNQEIYQRYDPEGMRNHIRDLPRQCRQAWLKAAEFVLPTDLSDVDKIVICGMGGSAIGGDLLRSLTSKLNKPLVFVNRSYDLPTFIDTKTMVIASSYSGNTEETLSAFTQALNTDCKKLAITTGGKLKKLAEAKGVPVFAVDYYSQPRAALGYSFIPLLALLCRLGFLEDKSADFTLSLRAKRSNLTARTLPALVEGMAQTLEGLLDKLAEDIPMSLNPAKQLATKLFGKLVVIYGAGILSPVAQRWKSQFNENSKTWAFYETFSELNHNAVVGYEFPQGMADKVYVVLLQCPSLHPRILARYKITSEILGKAGVEHEIIDSQGEDDLTQVMSLVFLGDWVSYYLAMLYQTDPTPVKMINYLKQRLDNMNLQSG</sequence>
<accession>X1KTY0</accession>
<proteinExistence type="inferred from homology"/>
<evidence type="ECO:0000256" key="2">
    <source>
        <dbReference type="ARBA" id="ARBA00023235"/>
    </source>
</evidence>
<dbReference type="SUPFAM" id="SSF53697">
    <property type="entry name" value="SIS domain"/>
    <property type="match status" value="1"/>
</dbReference>
<dbReference type="GO" id="GO:0097367">
    <property type="term" value="F:carbohydrate derivative binding"/>
    <property type="evidence" value="ECO:0007669"/>
    <property type="project" value="InterPro"/>
</dbReference>
<dbReference type="PROSITE" id="PS51464">
    <property type="entry name" value="SIS"/>
    <property type="match status" value="1"/>
</dbReference>
<evidence type="ECO:0000259" key="3">
    <source>
        <dbReference type="PROSITE" id="PS51464"/>
    </source>
</evidence>
<gene>
    <name evidence="4" type="ORF">S06H3_07171</name>
</gene>
<dbReference type="Pfam" id="PF10432">
    <property type="entry name" value="bact-PGI_C"/>
    <property type="match status" value="1"/>
</dbReference>
<dbReference type="EMBL" id="BARV01002873">
    <property type="protein sequence ID" value="GAH97085.1"/>
    <property type="molecule type" value="Genomic_DNA"/>
</dbReference>
<dbReference type="InterPro" id="IPR046348">
    <property type="entry name" value="SIS_dom_sf"/>
</dbReference>
<evidence type="ECO:0000256" key="1">
    <source>
        <dbReference type="ARBA" id="ARBA00010523"/>
    </source>
</evidence>
<dbReference type="GO" id="GO:0004476">
    <property type="term" value="F:mannose-6-phosphate isomerase activity"/>
    <property type="evidence" value="ECO:0007669"/>
    <property type="project" value="InterPro"/>
</dbReference>
<protein>
    <recommendedName>
        <fullName evidence="3">SIS domain-containing protein</fullName>
    </recommendedName>
</protein>
<keyword evidence="2" id="KW-0413">Isomerase</keyword>
<evidence type="ECO:0000313" key="4">
    <source>
        <dbReference type="EMBL" id="GAH97085.1"/>
    </source>
</evidence>
<feature type="non-terminal residue" evidence="4">
    <location>
        <position position="378"/>
    </location>
</feature>
<dbReference type="CDD" id="cd05637">
    <property type="entry name" value="SIS_PGI_PMI_2"/>
    <property type="match status" value="1"/>
</dbReference>
<organism evidence="4">
    <name type="scientific">marine sediment metagenome</name>
    <dbReference type="NCBI Taxonomy" id="412755"/>
    <lineage>
        <taxon>unclassified sequences</taxon>
        <taxon>metagenomes</taxon>
        <taxon>ecological metagenomes</taxon>
    </lineage>
</organism>
<dbReference type="InterPro" id="IPR001347">
    <property type="entry name" value="SIS_dom"/>
</dbReference>
<dbReference type="NCBIfam" id="NF006426">
    <property type="entry name" value="PRK08674.1-6"/>
    <property type="match status" value="1"/>
</dbReference>
<comment type="caution">
    <text evidence="4">The sequence shown here is derived from an EMBL/GenBank/DDBJ whole genome shotgun (WGS) entry which is preliminary data.</text>
</comment>
<dbReference type="GO" id="GO:0004347">
    <property type="term" value="F:glucose-6-phosphate isomerase activity"/>
    <property type="evidence" value="ECO:0007669"/>
    <property type="project" value="InterPro"/>
</dbReference>
<dbReference type="NCBIfam" id="TIGR02128">
    <property type="entry name" value="G6PI_arch"/>
    <property type="match status" value="1"/>
</dbReference>
<comment type="similarity">
    <text evidence="1">Belongs to the PGI/PMI family.</text>
</comment>
<dbReference type="InterPro" id="IPR035484">
    <property type="entry name" value="SIS_PGI/PMI_1"/>
</dbReference>
<dbReference type="CDD" id="cd05017">
    <property type="entry name" value="SIS_PGI_PMI_1"/>
    <property type="match status" value="1"/>
</dbReference>
<feature type="domain" description="SIS" evidence="3">
    <location>
        <begin position="41"/>
        <end position="176"/>
    </location>
</feature>